<dbReference type="GO" id="GO:0042043">
    <property type="term" value="F:neurexin family protein binding"/>
    <property type="evidence" value="ECO:0007669"/>
    <property type="project" value="TreeGrafter"/>
</dbReference>
<dbReference type="SMART" id="SM00239">
    <property type="entry name" value="C2"/>
    <property type="match status" value="2"/>
</dbReference>
<dbReference type="FunFam" id="2.60.40.150:FF:000006">
    <property type="entry name" value="Synaptotagmin-like 5, isoform CRA_a"/>
    <property type="match status" value="1"/>
</dbReference>
<dbReference type="InterPro" id="IPR035892">
    <property type="entry name" value="C2_domain_sf"/>
</dbReference>
<dbReference type="PANTHER" id="PTHR45716:SF5">
    <property type="entry name" value="SYNAPTOTAGMIN-LIKE PROTEIN 2"/>
    <property type="match status" value="1"/>
</dbReference>
<dbReference type="Ensembl" id="ENSLLET00000007613.1">
    <property type="protein sequence ID" value="ENSLLEP00000007312.1"/>
    <property type="gene ID" value="ENSLLEG00000004610.1"/>
</dbReference>
<dbReference type="GO" id="GO:0031267">
    <property type="term" value="F:small GTPase binding"/>
    <property type="evidence" value="ECO:0007669"/>
    <property type="project" value="InterPro"/>
</dbReference>
<reference evidence="10" key="2">
    <citation type="submission" date="2025-09" db="UniProtKB">
        <authorList>
            <consortium name="Ensembl"/>
        </authorList>
    </citation>
    <scope>IDENTIFICATION</scope>
</reference>
<feature type="compositionally biased region" description="Polar residues" evidence="7">
    <location>
        <begin position="587"/>
        <end position="596"/>
    </location>
</feature>
<dbReference type="PANTHER" id="PTHR45716">
    <property type="entry name" value="BITESIZE, ISOFORM I"/>
    <property type="match status" value="1"/>
</dbReference>
<feature type="region of interest" description="Disordered" evidence="7">
    <location>
        <begin position="212"/>
        <end position="271"/>
    </location>
</feature>
<comment type="subcellular location">
    <subcellularLocation>
        <location evidence="1">Cell membrane</location>
    </subcellularLocation>
</comment>
<organism evidence="10 11">
    <name type="scientific">Leptobrachium leishanense</name>
    <name type="common">Leishan spiny toad</name>
    <dbReference type="NCBI Taxonomy" id="445787"/>
    <lineage>
        <taxon>Eukaryota</taxon>
        <taxon>Metazoa</taxon>
        <taxon>Chordata</taxon>
        <taxon>Craniata</taxon>
        <taxon>Vertebrata</taxon>
        <taxon>Euteleostomi</taxon>
        <taxon>Amphibia</taxon>
        <taxon>Batrachia</taxon>
        <taxon>Anura</taxon>
        <taxon>Pelobatoidea</taxon>
        <taxon>Megophryidae</taxon>
        <taxon>Leptobrachium</taxon>
    </lineage>
</organism>
<reference evidence="10" key="1">
    <citation type="submission" date="2025-08" db="UniProtKB">
        <authorList>
            <consortium name="Ensembl"/>
        </authorList>
    </citation>
    <scope>IDENTIFICATION</scope>
</reference>
<feature type="compositionally biased region" description="Acidic residues" evidence="7">
    <location>
        <begin position="742"/>
        <end position="752"/>
    </location>
</feature>
<dbReference type="GO" id="GO:0070382">
    <property type="term" value="C:exocytic vesicle"/>
    <property type="evidence" value="ECO:0007669"/>
    <property type="project" value="TreeGrafter"/>
</dbReference>
<evidence type="ECO:0000256" key="4">
    <source>
        <dbReference type="ARBA" id="ARBA00022737"/>
    </source>
</evidence>
<feature type="domain" description="C2" evidence="8">
    <location>
        <begin position="2468"/>
        <end position="2590"/>
    </location>
</feature>
<feature type="compositionally biased region" description="Basic and acidic residues" evidence="7">
    <location>
        <begin position="1776"/>
        <end position="1797"/>
    </location>
</feature>
<feature type="compositionally biased region" description="Low complexity" evidence="7">
    <location>
        <begin position="2433"/>
        <end position="2443"/>
    </location>
</feature>
<dbReference type="GeneTree" id="ENSGT00940000155843"/>
<evidence type="ECO:0000256" key="2">
    <source>
        <dbReference type="ARBA" id="ARBA00022475"/>
    </source>
</evidence>
<sequence length="2771" mass="309269">MIDLSFLTEAEQEAILKVLQRDAELKKVEEDRIRHLQDAVDEHELKYKSGQWFYEAKSKRHSDKIHGADLVRASIRKRKKPATIEKTKKPHLDLSHELVGVLEEPEEVIEDLKLAKVEKSQSARKVSFLAPDKDKHTLMNGSASPIKLRKNPFNSENAGLDVTDIGDVKHTLENGLDLPKPDKMSSKVKFGVKLPYADLNGGSPISLKKTDASLKLSGEPPVPKPRTLLKNDQALDRSSSQAKREDSVNGTGRPRGILKRYSSSSSTDSENIRLAHPIESCRIALPGSPILEVQKESAIADANGSLDSDRFKHVRFSSKVLQKTPPQSPEPFGGNEMNEFRILDQGLSNTQLDPSATDGLPSRNPKAVGLDVPQVNPSVTTSTLSSTSLGSDVDVLDSTLSEKPSLDKNLTLQTNIATGPEHIYAVVKKQPKIPSAVEIPEYMRPSSREPRFIGQEGTPLEFGKSYGGGGKTNYSPSYPVPSPEHLAVLSEEQPKYNFHKKPGDDKEGLNPQSGNFKVLPIKDRIETSEVMSNPSEYQNLKSYWNFDGRSPLAQETKPSPGKLQDTILYRSWQRKDVDHRDSKEPSENNLLPNTFDLSEEEQSSHKVATWLAQSSNLYEPLYTEDPGNASEETEDVSSIPKEEQNCPEDLYEKPVVNSVMLESNPPKTSIHEEPPRQVGFIGFEQMENPGNQHVAEEVIERTAVAKSDNQEFISALQKLEIEASQTEETHEPNASDASSTQSEEEAPSIVEEEITKDAVDTEKNSSDFYNRLLELEAEYKRDPDPEEPEDFATNDIKVSQFPNKEVFISKKVYSSVEFVPSDGILSTDHSGSGSTDMNKERSLLDSYIKSAAKYQSKSPGIYENNMGNGLNYKPEIDIPDVPKPNAVILKQGKPAQVAIPHETESFKPDKYSIEVMKAKDESISKVLDWFSRSSESTDETPPINVLESKPEKNGLPFYNRRGVIKKETGTNLENSDPVNVANEKIPNLEAPMVVEEPKAMDRPTSDSNIRVHSHSLNDDLSLSVSLDSLSTVRHDVLNAQVSNVDPGEPFGHGEREHGQVIHQADQAEKDIQFQDLESHESCKTEDIENVAETKNLLVEKASVVRKGAVHAEEQTPEFLNSRAFSTVWRKPGILQKTESEHFPNLEFKESNALGGGISDQELGGQSSPLRSTISKANDAIDGSRENPVTGDYTETCGKGSLHGSDDGESLFATSTTCATDGTEQAPELDTEEFSIAWRKPGTLENPEYVEQPESHEPTVCVTDHDLELEGGKPSPFIFSKPALKRDAHVISPSDILETTEDRGTDSLIDNEDQGNLVTFKKVTIEGEEPSPSISQLRSFWENGRVESVKERKVNNQTKLDPFIIEQTSSTELLKGEEPQDKLSSTNEPNKLRKRHTFHHFFDNDGATETNTPCVRSVSVSEGTSQDQSMPKSTFQNVRNFWNFDEKFKVGNVEKLDNPSTIQTRAVGTATLKNKKTILLNDKDLDCLDGVESTKSDMKQNFNQIDPRSEATVSSQPDCVEKPAENNYTKNVTETTHRLVVPRTVVDLHGMLQKLKNEISEESPVSAEYNLEPISQDVHMEEFAQVQNMEHAGVEDDGEHMKGQSSVTRTKVEILEVIDNPILLKPQSSSFSLRLQSLYNEYSKCRTRSGELAGADDHLPGNESPFGGYSTKVSVGSLNRSDITDQNISSFLDCKDEACVSSDQQMEMEDASMTKSCETDSPRLSQNQDLALPKLAQPSPTVRKVVSEIVIKSHVSRKGVLSEFNIKLRKLKNELVEEHKDESEDRLQNKLDGKDHLSQNDSQNVNEEQGHNSEVKVEKLNPVEIDEIVEKSHNSNKTESFNKGLEKLANECKEIESYNNSNCNKNAPNHVPSIENQIVDEKVEKTVLGRKCFSSFDAGLEKLHKELIDEAIVAREKHVDPKVFEEPECEMQPFDRSIQTSIDSITNFQPAALNFSLKSFENEDLQSQEYEPLKPSTVRSFIEISKAYVPQKSRLIEIKPEHNETDFTSTNPAPLNLKTSNTESIPKPIKLNFESLAPQKNPNLNVTLEKETSPSVADVESSRQTTKESVDMPQRQNKKEMLEKAEKPVVLPRTRFNYFDSGLLKLYKESMDPSNHLQMSDSIMTQDGTQQDAGNLPKEGVSLPADLRPNEDVEANLDLYHTMQATEGQRSERFPSGINKEDVTEQINKTAAPTREPFAKRLEKLQKELIEESSSIGNTLRSEPNPLQRPSISMEMTGSDTPTGDTMVDVRTFERRTWRGLSQDEEKPSPCYKPLDSSPVMPNCSSTPINQSNASLRKSTLKLFLETPYRREMSKSVDFVLTGYVASEDGQQQSGSINPILSALKRSEAKAICKPVLDVTPTIPNEDEADKLKEQLEREIPIDTDLQESQFKNPEKLKQLSKSVPAFLHDETDGKDTDSASESSFPIGKHKKSPSSLTDLSGSSGMASMSSVSGSVMSVYSGDFGNVDVKGTIQFAVDYVDQLKEFHVFVSQCKDLAIGDVKKQRSDPYVKSYLYPEKAKMGKRKTAVKKKTLNPAYNEILRYKISKDTLLTQSLNLSVWHNDALGRNSFLGEVELPLDQWDWNNKQMNWYPLQPRTPAAGVGLENRGEIKLSLKYVPQSESGGKSSQTGEVHIWIKDCNQLPQLRGNKINSFVKCTILPDTSRKSRQKTRTVDKTPNPIFNHTMVYDGFKEEDLKEACVELTVWDHNKLTNHFLGGLRIGLGTGKSYGTAVDWMDSTTDESSMWEKMIKNSNVWADGVLPLRMLKMAKITK</sequence>
<feature type="region of interest" description="Disordered" evidence="7">
    <location>
        <begin position="576"/>
        <end position="600"/>
    </location>
</feature>
<feature type="region of interest" description="Disordered" evidence="7">
    <location>
        <begin position="2407"/>
        <end position="2443"/>
    </location>
</feature>
<keyword evidence="4" id="KW-0677">Repeat</keyword>
<keyword evidence="2" id="KW-1003">Cell membrane</keyword>
<evidence type="ECO:0000256" key="5">
    <source>
        <dbReference type="ARBA" id="ARBA00023136"/>
    </source>
</evidence>
<dbReference type="Pfam" id="PF00168">
    <property type="entry name" value="C2"/>
    <property type="match status" value="2"/>
</dbReference>
<evidence type="ECO:0000256" key="3">
    <source>
        <dbReference type="ARBA" id="ARBA00022483"/>
    </source>
</evidence>
<dbReference type="SUPFAM" id="SSF49562">
    <property type="entry name" value="C2 domain (Calcium/lipid-binding domain, CaLB)"/>
    <property type="match status" value="2"/>
</dbReference>
<dbReference type="InterPro" id="IPR043567">
    <property type="entry name" value="SYTL1-5_C2B"/>
</dbReference>
<feature type="region of interest" description="Disordered" evidence="7">
    <location>
        <begin position="2046"/>
        <end position="2080"/>
    </location>
</feature>
<feature type="region of interest" description="Disordered" evidence="7">
    <location>
        <begin position="2213"/>
        <end position="2245"/>
    </location>
</feature>
<evidence type="ECO:0000256" key="1">
    <source>
        <dbReference type="ARBA" id="ARBA00004236"/>
    </source>
</evidence>
<feature type="compositionally biased region" description="Polar residues" evidence="7">
    <location>
        <begin position="1163"/>
        <end position="1175"/>
    </location>
</feature>
<feature type="region of interest" description="Disordered" evidence="7">
    <location>
        <begin position="1776"/>
        <end position="1816"/>
    </location>
</feature>
<evidence type="ECO:0000313" key="10">
    <source>
        <dbReference type="Ensembl" id="ENSLLEP00000007312.1"/>
    </source>
</evidence>
<dbReference type="CDD" id="cd08393">
    <property type="entry name" value="C2A_SLP-1_2"/>
    <property type="match status" value="1"/>
</dbReference>
<feature type="compositionally biased region" description="Basic and acidic residues" evidence="7">
    <location>
        <begin position="1807"/>
        <end position="1816"/>
    </location>
</feature>
<dbReference type="FunFam" id="2.60.40.150:FF:000040">
    <property type="entry name" value="synaptotagmin-like protein 2 isoform X2"/>
    <property type="match status" value="1"/>
</dbReference>
<keyword evidence="11" id="KW-1185">Reference proteome</keyword>
<dbReference type="GO" id="GO:0006887">
    <property type="term" value="P:exocytosis"/>
    <property type="evidence" value="ECO:0007669"/>
    <property type="project" value="UniProtKB-KW"/>
</dbReference>
<feature type="compositionally biased region" description="Basic and acidic residues" evidence="7">
    <location>
        <begin position="576"/>
        <end position="586"/>
    </location>
</feature>
<keyword evidence="5" id="KW-0472">Membrane</keyword>
<dbReference type="CDD" id="cd04020">
    <property type="entry name" value="C2B_SLP_1-2-3-4"/>
    <property type="match status" value="1"/>
</dbReference>
<feature type="region of interest" description="Disordered" evidence="7">
    <location>
        <begin position="1705"/>
        <end position="1725"/>
    </location>
</feature>
<dbReference type="PROSITE" id="PS50004">
    <property type="entry name" value="C2"/>
    <property type="match status" value="2"/>
</dbReference>
<keyword evidence="3" id="KW-0268">Exocytosis</keyword>
<feature type="compositionally biased region" description="Basic and acidic residues" evidence="7">
    <location>
        <begin position="753"/>
        <end position="762"/>
    </location>
</feature>
<dbReference type="Proteomes" id="UP000694569">
    <property type="component" value="Unplaced"/>
</dbReference>
<dbReference type="GO" id="GO:0006886">
    <property type="term" value="P:intracellular protein transport"/>
    <property type="evidence" value="ECO:0007669"/>
    <property type="project" value="InterPro"/>
</dbReference>
<accession>A0A8C5LZE3</accession>
<feature type="compositionally biased region" description="Low complexity" evidence="7">
    <location>
        <begin position="378"/>
        <end position="389"/>
    </location>
</feature>
<evidence type="ECO:0000259" key="8">
    <source>
        <dbReference type="PROSITE" id="PS50004"/>
    </source>
</evidence>
<dbReference type="GO" id="GO:0005886">
    <property type="term" value="C:plasma membrane"/>
    <property type="evidence" value="ECO:0007669"/>
    <property type="project" value="UniProtKB-SubCell"/>
</dbReference>
<feature type="region of interest" description="Disordered" evidence="7">
    <location>
        <begin position="349"/>
        <end position="389"/>
    </location>
</feature>
<feature type="region of interest" description="Disordered" evidence="7">
    <location>
        <begin position="623"/>
        <end position="645"/>
    </location>
</feature>
<feature type="region of interest" description="Disordered" evidence="7">
    <location>
        <begin position="496"/>
        <end position="516"/>
    </location>
</feature>
<dbReference type="InterPro" id="IPR010911">
    <property type="entry name" value="Rab_BD"/>
</dbReference>
<feature type="domain" description="C2" evidence="8">
    <location>
        <begin position="2605"/>
        <end position="2734"/>
    </location>
</feature>
<name>A0A8C5LZE3_9ANUR</name>
<dbReference type="OrthoDB" id="195679at2759"/>
<feature type="region of interest" description="Disordered" evidence="7">
    <location>
        <begin position="1150"/>
        <end position="1193"/>
    </location>
</feature>
<evidence type="ECO:0000313" key="11">
    <source>
        <dbReference type="Proteomes" id="UP000694569"/>
    </source>
</evidence>
<dbReference type="InterPro" id="IPR000008">
    <property type="entry name" value="C2_dom"/>
</dbReference>
<evidence type="ECO:0000259" key="9">
    <source>
        <dbReference type="PROSITE" id="PS50916"/>
    </source>
</evidence>
<feature type="region of interest" description="Disordered" evidence="7">
    <location>
        <begin position="724"/>
        <end position="762"/>
    </location>
</feature>
<dbReference type="Gene3D" id="2.60.40.150">
    <property type="entry name" value="C2 domain"/>
    <property type="match status" value="2"/>
</dbReference>
<dbReference type="Gene3D" id="6.10.250.3000">
    <property type="match status" value="1"/>
</dbReference>
<evidence type="ECO:0000256" key="7">
    <source>
        <dbReference type="SAM" id="MobiDB-lite"/>
    </source>
</evidence>
<protein>
    <recommendedName>
        <fullName evidence="6">Synaptotagmin-like protein 2</fullName>
    </recommendedName>
</protein>
<feature type="region of interest" description="Disordered" evidence="7">
    <location>
        <begin position="2126"/>
        <end position="2147"/>
    </location>
</feature>
<feature type="compositionally biased region" description="Polar residues" evidence="7">
    <location>
        <begin position="2227"/>
        <end position="2243"/>
    </location>
</feature>
<feature type="domain" description="RabBD" evidence="9">
    <location>
        <begin position="1"/>
        <end position="56"/>
    </location>
</feature>
<feature type="compositionally biased region" description="Basic and acidic residues" evidence="7">
    <location>
        <begin position="2407"/>
        <end position="2417"/>
    </location>
</feature>
<evidence type="ECO:0000256" key="6">
    <source>
        <dbReference type="ARBA" id="ARBA00072164"/>
    </source>
</evidence>
<dbReference type="PROSITE" id="PS50916">
    <property type="entry name" value="RABBD"/>
    <property type="match status" value="1"/>
</dbReference>
<proteinExistence type="predicted"/>